<evidence type="ECO:0000259" key="1">
    <source>
        <dbReference type="PROSITE" id="PS51352"/>
    </source>
</evidence>
<accession>A0A081DAU2</accession>
<dbReference type="EMBL" id="BBLG01000003">
    <property type="protein sequence ID" value="GAK76038.1"/>
    <property type="molecule type" value="Genomic_DNA"/>
</dbReference>
<dbReference type="Gene3D" id="3.40.30.10">
    <property type="entry name" value="Glutaredoxin"/>
    <property type="match status" value="1"/>
</dbReference>
<sequence length="484" mass="55831">MIFYSLLSRKRNYLLISSLITGVLLLFTSCKEDNSNAVTHISGKIINAHKEFVTLKDFNGLTDTIPLAADGSFSKSYNSLKPGLYTFAHPGEYQSVYLSPGDSTVLRLNTKAFDETLAFSGTHSKENNYLINLFVQIEKDDREFLNNYKLSHTEFKKVLDSITEARILNLESIAEEHSLDPDFLCHADKVFKFSMWSKIERFPFVHYGKNDFLESKELPPSFYSYRKDFDIDDKSLLNNIAFRPYVNSLISNLAFTSLAKELGSGVLVDRSSLNYQKKRLAVIDSLFSRGIVKDIFASNITQHFIMNRKNANEINELVDLFTSMTDDAELKNRITTTASTYIKLDPGNEMPNIKIQNTNRDKMELSERVKKLTVLFFWSDDEREYAIRVHDKIKDLRLKYPEIDFIGINLDDSEGNQWEEAYERYSFNSNMEYQILNTSPVTAQLALRNDNRSMVIDKNLTIIDPSINLFHYQIETTLLGYINR</sequence>
<gene>
    <name evidence="2" type="ORF">JCM19296_1635</name>
</gene>
<organism evidence="2 3">
    <name type="scientific">Nonlabens ulvanivorans</name>
    <name type="common">Persicivirga ulvanivorans</name>
    <dbReference type="NCBI Taxonomy" id="906888"/>
    <lineage>
        <taxon>Bacteria</taxon>
        <taxon>Pseudomonadati</taxon>
        <taxon>Bacteroidota</taxon>
        <taxon>Flavobacteriia</taxon>
        <taxon>Flavobacteriales</taxon>
        <taxon>Flavobacteriaceae</taxon>
        <taxon>Nonlabens</taxon>
    </lineage>
</organism>
<dbReference type="SUPFAM" id="SSF52833">
    <property type="entry name" value="Thioredoxin-like"/>
    <property type="match status" value="1"/>
</dbReference>
<dbReference type="InterPro" id="IPR036249">
    <property type="entry name" value="Thioredoxin-like_sf"/>
</dbReference>
<proteinExistence type="predicted"/>
<protein>
    <recommendedName>
        <fullName evidence="1">Thioredoxin domain-containing protein</fullName>
    </recommendedName>
</protein>
<evidence type="ECO:0000313" key="3">
    <source>
        <dbReference type="Proteomes" id="UP000028980"/>
    </source>
</evidence>
<dbReference type="AlphaFoldDB" id="A0A081DAU2"/>
<reference evidence="2 3" key="1">
    <citation type="journal article" date="2014" name="Genome Announc.">
        <title>Draft Genome Sequences of Marine Flavobacterium Nonlabens Strains NR17, NR24, NR27, NR32, NR33, and Ara13.</title>
        <authorList>
            <person name="Nakanishi M."/>
            <person name="Meirelles P."/>
            <person name="Suzuki R."/>
            <person name="Takatani N."/>
            <person name="Mino S."/>
            <person name="Suda W."/>
            <person name="Oshima K."/>
            <person name="Hattori M."/>
            <person name="Ohkuma M."/>
            <person name="Hosokawa M."/>
            <person name="Miyashita K."/>
            <person name="Thompson F.L."/>
            <person name="Niwa A."/>
            <person name="Sawabe T."/>
            <person name="Sawabe T."/>
        </authorList>
    </citation>
    <scope>NUCLEOTIDE SEQUENCE [LARGE SCALE GENOMIC DNA]</scope>
    <source>
        <strain evidence="3">JCM19296</strain>
    </source>
</reference>
<dbReference type="Proteomes" id="UP000028980">
    <property type="component" value="Unassembled WGS sequence"/>
</dbReference>
<comment type="caution">
    <text evidence="2">The sequence shown here is derived from an EMBL/GenBank/DDBJ whole genome shotgun (WGS) entry which is preliminary data.</text>
</comment>
<name>A0A081DAU2_NONUL</name>
<feature type="domain" description="Thioredoxin" evidence="1">
    <location>
        <begin position="344"/>
        <end position="484"/>
    </location>
</feature>
<dbReference type="PROSITE" id="PS51352">
    <property type="entry name" value="THIOREDOXIN_2"/>
    <property type="match status" value="1"/>
</dbReference>
<dbReference type="InterPro" id="IPR013766">
    <property type="entry name" value="Thioredoxin_domain"/>
</dbReference>
<evidence type="ECO:0000313" key="2">
    <source>
        <dbReference type="EMBL" id="GAK76038.1"/>
    </source>
</evidence>